<feature type="transmembrane region" description="Helical" evidence="2">
    <location>
        <begin position="510"/>
        <end position="531"/>
    </location>
</feature>
<evidence type="ECO:0000256" key="2">
    <source>
        <dbReference type="SAM" id="Phobius"/>
    </source>
</evidence>
<dbReference type="PANTHER" id="PTHR38644:SF1">
    <property type="entry name" value="EXPRESSED PROTEIN"/>
    <property type="match status" value="1"/>
</dbReference>
<feature type="transmembrane region" description="Helical" evidence="2">
    <location>
        <begin position="479"/>
        <end position="498"/>
    </location>
</feature>
<dbReference type="InParanoid" id="A0A0C3PN05"/>
<dbReference type="AlphaFoldDB" id="A0A0C3PN05"/>
<sequence>MSATHSRTLALLHKTIYFLPRASPVIEGRGQLNSSAFWCELLEGTNAELSSCSTDASPKARISVCGISESSGSKDLVTALLDDPFSNAKYSDILRNRWENRPNVIMVEYGQSTILENHSEVGKLNSPSTWLLQYPHDIQLFELPPLDLISEGNVKTMKLLWSSDVLILVCDPLIVPIATLAGKAKHLLNRPNTILVFTSVAPSEHRLSQVSKELFDLGCEPGRILFLDPVQALHATTSLQTDSDFGLAVERYQNASLSSRISSLGVSVGELLGERKSTDVPLESLRTRTALIQIQSALDVGGESVACTAERLSQVFAGLAKLRSQVASVKERAGNEVLGGSHNAESVLAQDNKRMKAMFGSLSFWNMVWMADEIEAMVSAAIRLEWGRELEDELTVQTGRLSCAQDQLWKSTFDLLSTLAPPSPYSFLHSPLLHNQLQQLASTPSYVLTSAMLTSPVRDRRAQLTKYSTSRLHREAQSAVAGAFIGVFGGAGVSWWLAVGSHILSFGQGAEIASALGVGTIIAIGSLRWAVGKWERAKRKWIQDLGRVSDGIKRDLKASLQHTIDQNVVIVAETACQRLEELATKGQEEMRAVDAELQALQVEVSSFTNHRL</sequence>
<protein>
    <submittedName>
        <fullName evidence="3">Uncharacterized protein</fullName>
    </submittedName>
</protein>
<dbReference type="Proteomes" id="UP000054217">
    <property type="component" value="Unassembled WGS sequence"/>
</dbReference>
<keyword evidence="1" id="KW-0175">Coiled coil</keyword>
<dbReference type="EMBL" id="KN831953">
    <property type="protein sequence ID" value="KIO10201.1"/>
    <property type="molecule type" value="Genomic_DNA"/>
</dbReference>
<dbReference type="OrthoDB" id="5319015at2759"/>
<dbReference type="STRING" id="870435.A0A0C3PN05"/>
<proteinExistence type="predicted"/>
<evidence type="ECO:0000313" key="4">
    <source>
        <dbReference type="Proteomes" id="UP000054217"/>
    </source>
</evidence>
<keyword evidence="2" id="KW-0812">Transmembrane</keyword>
<reference evidence="3 4" key="1">
    <citation type="submission" date="2014-04" db="EMBL/GenBank/DDBJ databases">
        <authorList>
            <consortium name="DOE Joint Genome Institute"/>
            <person name="Kuo A."/>
            <person name="Kohler A."/>
            <person name="Costa M.D."/>
            <person name="Nagy L.G."/>
            <person name="Floudas D."/>
            <person name="Copeland A."/>
            <person name="Barry K.W."/>
            <person name="Cichocki N."/>
            <person name="Veneault-Fourrey C."/>
            <person name="LaButti K."/>
            <person name="Lindquist E.A."/>
            <person name="Lipzen A."/>
            <person name="Lundell T."/>
            <person name="Morin E."/>
            <person name="Murat C."/>
            <person name="Sun H."/>
            <person name="Tunlid A."/>
            <person name="Henrissat B."/>
            <person name="Grigoriev I.V."/>
            <person name="Hibbett D.S."/>
            <person name="Martin F."/>
            <person name="Nordberg H.P."/>
            <person name="Cantor M.N."/>
            <person name="Hua S.X."/>
        </authorList>
    </citation>
    <scope>NUCLEOTIDE SEQUENCE [LARGE SCALE GENOMIC DNA]</scope>
    <source>
        <strain evidence="3 4">Marx 270</strain>
    </source>
</reference>
<gene>
    <name evidence="3" type="ORF">M404DRAFT_996150</name>
</gene>
<accession>A0A0C3PN05</accession>
<keyword evidence="2" id="KW-0472">Membrane</keyword>
<organism evidence="3 4">
    <name type="scientific">Pisolithus tinctorius Marx 270</name>
    <dbReference type="NCBI Taxonomy" id="870435"/>
    <lineage>
        <taxon>Eukaryota</taxon>
        <taxon>Fungi</taxon>
        <taxon>Dikarya</taxon>
        <taxon>Basidiomycota</taxon>
        <taxon>Agaricomycotina</taxon>
        <taxon>Agaricomycetes</taxon>
        <taxon>Agaricomycetidae</taxon>
        <taxon>Boletales</taxon>
        <taxon>Sclerodermatineae</taxon>
        <taxon>Pisolithaceae</taxon>
        <taxon>Pisolithus</taxon>
    </lineage>
</organism>
<keyword evidence="2" id="KW-1133">Transmembrane helix</keyword>
<name>A0A0C3PN05_PISTI</name>
<feature type="coiled-coil region" evidence="1">
    <location>
        <begin position="576"/>
        <end position="603"/>
    </location>
</feature>
<keyword evidence="4" id="KW-1185">Reference proteome</keyword>
<evidence type="ECO:0000256" key="1">
    <source>
        <dbReference type="SAM" id="Coils"/>
    </source>
</evidence>
<dbReference type="PANTHER" id="PTHR38644">
    <property type="entry name" value="EXPRESSED PROTEIN"/>
    <property type="match status" value="1"/>
</dbReference>
<dbReference type="HOGENOM" id="CLU_019469_0_0_1"/>
<evidence type="ECO:0000313" key="3">
    <source>
        <dbReference type="EMBL" id="KIO10201.1"/>
    </source>
</evidence>
<reference evidence="4" key="2">
    <citation type="submission" date="2015-01" db="EMBL/GenBank/DDBJ databases">
        <title>Evolutionary Origins and Diversification of the Mycorrhizal Mutualists.</title>
        <authorList>
            <consortium name="DOE Joint Genome Institute"/>
            <consortium name="Mycorrhizal Genomics Consortium"/>
            <person name="Kohler A."/>
            <person name="Kuo A."/>
            <person name="Nagy L.G."/>
            <person name="Floudas D."/>
            <person name="Copeland A."/>
            <person name="Barry K.W."/>
            <person name="Cichocki N."/>
            <person name="Veneault-Fourrey C."/>
            <person name="LaButti K."/>
            <person name="Lindquist E.A."/>
            <person name="Lipzen A."/>
            <person name="Lundell T."/>
            <person name="Morin E."/>
            <person name="Murat C."/>
            <person name="Riley R."/>
            <person name="Ohm R."/>
            <person name="Sun H."/>
            <person name="Tunlid A."/>
            <person name="Henrissat B."/>
            <person name="Grigoriev I.V."/>
            <person name="Hibbett D.S."/>
            <person name="Martin F."/>
        </authorList>
    </citation>
    <scope>NUCLEOTIDE SEQUENCE [LARGE SCALE GENOMIC DNA]</scope>
    <source>
        <strain evidence="4">Marx 270</strain>
    </source>
</reference>
<dbReference type="Pfam" id="PF23867">
    <property type="entry name" value="Mmc1_N"/>
    <property type="match status" value="1"/>
</dbReference>